<feature type="domain" description="Glycosyltransferase RgtA/B/C/D-like" evidence="9">
    <location>
        <begin position="64"/>
        <end position="216"/>
    </location>
</feature>
<sequence>MYPYQPGEAVAQARSRPWQDQLCAVGFPLLATMLFMLSTRHGIGIWPDSVRYMNLSPMPWDAPLYPGLLQMVAAAGMDISAAAWGIGLVLTALNAFLTWHVLRVASGRTVPAAVGTALIIIAPQSVGLYGLAMSEPLFITMILATLAAFIRYVESDDKGWLYGIGIGVGLASLTRFTGPALGAAMALFLLIQPRRTLGERIANVARVALPSMLLFAGWAVVSELAAGRSTGRPLEWLGNMTAGDWWLSFEALTAWIVPGNVPGPIRGALFLIALGAGLALVVRHARRALRAAAKGRADAGLIALPLAFFFFTYLAFMVLATAIEANLHLNSRYAYPIYGTSVMAVTIAL</sequence>
<evidence type="ECO:0000313" key="11">
    <source>
        <dbReference type="Proteomes" id="UP000015525"/>
    </source>
</evidence>
<dbReference type="InterPro" id="IPR050297">
    <property type="entry name" value="LipidA_mod_glycosyltrf_83"/>
</dbReference>
<dbReference type="RefSeq" id="WP_021239461.1">
    <property type="nucleotide sequence ID" value="NZ_ATHO01000148.1"/>
</dbReference>
<evidence type="ECO:0000256" key="5">
    <source>
        <dbReference type="ARBA" id="ARBA00022692"/>
    </source>
</evidence>
<evidence type="ECO:0000259" key="9">
    <source>
        <dbReference type="Pfam" id="PF13231"/>
    </source>
</evidence>
<dbReference type="GO" id="GO:0005886">
    <property type="term" value="C:plasma membrane"/>
    <property type="evidence" value="ECO:0007669"/>
    <property type="project" value="UniProtKB-SubCell"/>
</dbReference>
<keyword evidence="11" id="KW-1185">Reference proteome</keyword>
<accession>T0GE49</accession>
<dbReference type="GO" id="GO:0009103">
    <property type="term" value="P:lipopolysaccharide biosynthetic process"/>
    <property type="evidence" value="ECO:0007669"/>
    <property type="project" value="UniProtKB-ARBA"/>
</dbReference>
<name>T0GE49_9SPHN</name>
<evidence type="ECO:0000256" key="4">
    <source>
        <dbReference type="ARBA" id="ARBA00022679"/>
    </source>
</evidence>
<evidence type="ECO:0000256" key="3">
    <source>
        <dbReference type="ARBA" id="ARBA00022676"/>
    </source>
</evidence>
<feature type="transmembrane region" description="Helical" evidence="8">
    <location>
        <begin position="137"/>
        <end position="153"/>
    </location>
</feature>
<feature type="transmembrane region" description="Helical" evidence="8">
    <location>
        <begin position="22"/>
        <end position="47"/>
    </location>
</feature>
<organism evidence="10 11">
    <name type="scientific">Sphingobium quisquiliarum P25</name>
    <dbReference type="NCBI Taxonomy" id="1329909"/>
    <lineage>
        <taxon>Bacteria</taxon>
        <taxon>Pseudomonadati</taxon>
        <taxon>Pseudomonadota</taxon>
        <taxon>Alphaproteobacteria</taxon>
        <taxon>Sphingomonadales</taxon>
        <taxon>Sphingomonadaceae</taxon>
        <taxon>Sphingobium</taxon>
    </lineage>
</organism>
<protein>
    <recommendedName>
        <fullName evidence="9">Glycosyltransferase RgtA/B/C/D-like domain-containing protein</fullName>
    </recommendedName>
</protein>
<dbReference type="PANTHER" id="PTHR33908">
    <property type="entry name" value="MANNOSYLTRANSFERASE YKCB-RELATED"/>
    <property type="match status" value="1"/>
</dbReference>
<comment type="subcellular location">
    <subcellularLocation>
        <location evidence="1">Cell membrane</location>
        <topology evidence="1">Multi-pass membrane protein</topology>
    </subcellularLocation>
</comment>
<reference evidence="10 11" key="1">
    <citation type="journal article" date="2013" name="Genome Announc.">
        <title>Draft Genome Sequence of Sphingobium quisquiliarum Strain P25T, a Novel Hexachlorocyclohexane (HCH)-Degrading Bacterium Isolated from an HCH Dumpsite.</title>
        <authorList>
            <person name="Kumar Singh A."/>
            <person name="Sangwan N."/>
            <person name="Sharma A."/>
            <person name="Gupta V."/>
            <person name="Khurana J.P."/>
            <person name="Lal R."/>
        </authorList>
    </citation>
    <scope>NUCLEOTIDE SEQUENCE [LARGE SCALE GENOMIC DNA]</scope>
    <source>
        <strain evidence="10 11">P25</strain>
    </source>
</reference>
<feature type="transmembrane region" description="Helical" evidence="8">
    <location>
        <begin position="160"/>
        <end position="191"/>
    </location>
</feature>
<evidence type="ECO:0000313" key="10">
    <source>
        <dbReference type="EMBL" id="EQB02051.1"/>
    </source>
</evidence>
<evidence type="ECO:0000256" key="2">
    <source>
        <dbReference type="ARBA" id="ARBA00022475"/>
    </source>
</evidence>
<evidence type="ECO:0000256" key="1">
    <source>
        <dbReference type="ARBA" id="ARBA00004651"/>
    </source>
</evidence>
<keyword evidence="4" id="KW-0808">Transferase</keyword>
<feature type="transmembrane region" description="Helical" evidence="8">
    <location>
        <begin position="302"/>
        <end position="323"/>
    </location>
</feature>
<keyword evidence="2" id="KW-1003">Cell membrane</keyword>
<keyword evidence="3" id="KW-0328">Glycosyltransferase</keyword>
<dbReference type="AlphaFoldDB" id="T0GE49"/>
<dbReference type="Proteomes" id="UP000015525">
    <property type="component" value="Unassembled WGS sequence"/>
</dbReference>
<evidence type="ECO:0000256" key="7">
    <source>
        <dbReference type="ARBA" id="ARBA00023136"/>
    </source>
</evidence>
<dbReference type="EMBL" id="ATHO01000148">
    <property type="protein sequence ID" value="EQB02051.1"/>
    <property type="molecule type" value="Genomic_DNA"/>
</dbReference>
<dbReference type="Pfam" id="PF13231">
    <property type="entry name" value="PMT_2"/>
    <property type="match status" value="1"/>
</dbReference>
<feature type="transmembrane region" description="Helical" evidence="8">
    <location>
        <begin position="263"/>
        <end position="282"/>
    </location>
</feature>
<dbReference type="PANTHER" id="PTHR33908:SF11">
    <property type="entry name" value="MEMBRANE PROTEIN"/>
    <property type="match status" value="1"/>
</dbReference>
<keyword evidence="5 8" id="KW-0812">Transmembrane</keyword>
<evidence type="ECO:0000256" key="6">
    <source>
        <dbReference type="ARBA" id="ARBA00022989"/>
    </source>
</evidence>
<feature type="non-terminal residue" evidence="10">
    <location>
        <position position="349"/>
    </location>
</feature>
<keyword evidence="7 8" id="KW-0472">Membrane</keyword>
<keyword evidence="6 8" id="KW-1133">Transmembrane helix</keyword>
<proteinExistence type="predicted"/>
<comment type="caution">
    <text evidence="10">The sequence shown here is derived from an EMBL/GenBank/DDBJ whole genome shotgun (WGS) entry which is preliminary data.</text>
</comment>
<feature type="transmembrane region" description="Helical" evidence="8">
    <location>
        <begin position="67"/>
        <end position="97"/>
    </location>
</feature>
<feature type="transmembrane region" description="Helical" evidence="8">
    <location>
        <begin position="203"/>
        <end position="224"/>
    </location>
</feature>
<evidence type="ECO:0000256" key="8">
    <source>
        <dbReference type="SAM" id="Phobius"/>
    </source>
</evidence>
<gene>
    <name evidence="10" type="ORF">L288_17080</name>
</gene>
<dbReference type="InterPro" id="IPR038731">
    <property type="entry name" value="RgtA/B/C-like"/>
</dbReference>
<dbReference type="GO" id="GO:0016763">
    <property type="term" value="F:pentosyltransferase activity"/>
    <property type="evidence" value="ECO:0007669"/>
    <property type="project" value="TreeGrafter"/>
</dbReference>